<evidence type="ECO:0000313" key="1">
    <source>
        <dbReference type="EMBL" id="MCB4798161.1"/>
    </source>
</evidence>
<dbReference type="InterPro" id="IPR011008">
    <property type="entry name" value="Dimeric_a/b-barrel"/>
</dbReference>
<keyword evidence="1" id="KW-0560">Oxidoreductase</keyword>
<dbReference type="GO" id="GO:0004497">
    <property type="term" value="F:monooxygenase activity"/>
    <property type="evidence" value="ECO:0007669"/>
    <property type="project" value="UniProtKB-KW"/>
</dbReference>
<dbReference type="PANTHER" id="PTHR37811">
    <property type="entry name" value="BLL5343 PROTEIN"/>
    <property type="match status" value="1"/>
</dbReference>
<dbReference type="AlphaFoldDB" id="A0A9X1L4B4"/>
<name>A0A9X1L4B4_9FLAO</name>
<evidence type="ECO:0000313" key="2">
    <source>
        <dbReference type="Proteomes" id="UP001139199"/>
    </source>
</evidence>
<dbReference type="Proteomes" id="UP001139199">
    <property type="component" value="Unassembled WGS sequence"/>
</dbReference>
<dbReference type="EMBL" id="JAJAPW010000002">
    <property type="protein sequence ID" value="MCB4798161.1"/>
    <property type="molecule type" value="Genomic_DNA"/>
</dbReference>
<protein>
    <submittedName>
        <fullName evidence="1">Antibiotic biosynthesis monooxygenase</fullName>
    </submittedName>
</protein>
<proteinExistence type="predicted"/>
<dbReference type="SUPFAM" id="SSF54909">
    <property type="entry name" value="Dimeric alpha+beta barrel"/>
    <property type="match status" value="1"/>
</dbReference>
<gene>
    <name evidence="1" type="ORF">LG649_04855</name>
</gene>
<dbReference type="InterPro" id="IPR052936">
    <property type="entry name" value="Jasmonate_Hydroxylase-like"/>
</dbReference>
<dbReference type="Gene3D" id="3.30.70.100">
    <property type="match status" value="1"/>
</dbReference>
<dbReference type="RefSeq" id="WP_226541668.1">
    <property type="nucleotide sequence ID" value="NZ_JAJAPW010000002.1"/>
</dbReference>
<keyword evidence="2" id="KW-1185">Reference proteome</keyword>
<organism evidence="1 2">
    <name type="scientific">Neotamlana laminarinivorans</name>
    <dbReference type="NCBI Taxonomy" id="2883124"/>
    <lineage>
        <taxon>Bacteria</taxon>
        <taxon>Pseudomonadati</taxon>
        <taxon>Bacteroidota</taxon>
        <taxon>Flavobacteriia</taxon>
        <taxon>Flavobacteriales</taxon>
        <taxon>Flavobacteriaceae</taxon>
        <taxon>Neotamlana</taxon>
    </lineage>
</organism>
<accession>A0A9X1L4B4</accession>
<sequence length="103" mass="12325">MKNFKPYYAVIFTSIRANNDNDYKIMAKTMEDLAQKQPGFLGVESARNELGITISYWKTLENINSWKQQTDHVLAQKLGKVNWYSWYKVRICKVEREYEFFKN</sequence>
<dbReference type="PANTHER" id="PTHR37811:SF2">
    <property type="entry name" value="ABM DOMAIN-CONTAINING PROTEIN"/>
    <property type="match status" value="1"/>
</dbReference>
<keyword evidence="1" id="KW-0503">Monooxygenase</keyword>
<comment type="caution">
    <text evidence="1">The sequence shown here is derived from an EMBL/GenBank/DDBJ whole genome shotgun (WGS) entry which is preliminary data.</text>
</comment>
<reference evidence="1" key="1">
    <citation type="submission" date="2021-10" db="EMBL/GenBank/DDBJ databases">
        <title>Tamlana sargassums sp. nov., and Tamlana laminarinivorans sp. nov., two new bacteria isolated from the brown alga.</title>
        <authorList>
            <person name="Li J."/>
        </authorList>
    </citation>
    <scope>NUCLEOTIDE SEQUENCE</scope>
    <source>
        <strain evidence="1">PT2-4</strain>
    </source>
</reference>